<dbReference type="InterPro" id="IPR000330">
    <property type="entry name" value="SNF2_N"/>
</dbReference>
<evidence type="ECO:0000256" key="1">
    <source>
        <dbReference type="ARBA" id="ARBA00022741"/>
    </source>
</evidence>
<dbReference type="Pfam" id="PF00271">
    <property type="entry name" value="Helicase_C"/>
    <property type="match status" value="1"/>
</dbReference>
<accession>A0A126PYC5</accession>
<dbReference type="InterPro" id="IPR040765">
    <property type="entry name" value="Tudor_1_RapA"/>
</dbReference>
<dbReference type="Gene3D" id="3.40.50.300">
    <property type="entry name" value="P-loop containing nucleotide triphosphate hydrolases"/>
    <property type="match status" value="1"/>
</dbReference>
<evidence type="ECO:0000256" key="4">
    <source>
        <dbReference type="ARBA" id="ARBA00022840"/>
    </source>
</evidence>
<dbReference type="InterPro" id="IPR049730">
    <property type="entry name" value="SNF2/RAD54-like_C"/>
</dbReference>
<reference evidence="12 13" key="1">
    <citation type="submission" date="2015-12" db="EMBL/GenBank/DDBJ databases">
        <authorList>
            <person name="Shamseldin A."/>
            <person name="Moawad H."/>
            <person name="Abd El-Rahim W.M."/>
            <person name="Sadowsky M.J."/>
        </authorList>
    </citation>
    <scope>NUCLEOTIDE SEQUENCE [LARGE SCALE GENOMIC DNA]</scope>
    <source>
        <strain evidence="12 13">D7</strain>
    </source>
</reference>
<dbReference type="NCBIfam" id="NF003426">
    <property type="entry name" value="PRK04914.1"/>
    <property type="match status" value="1"/>
</dbReference>
<dbReference type="Gene3D" id="2.30.30.930">
    <property type="match status" value="1"/>
</dbReference>
<dbReference type="GO" id="GO:0016817">
    <property type="term" value="F:hydrolase activity, acting on acid anhydrides"/>
    <property type="evidence" value="ECO:0007669"/>
    <property type="project" value="InterPro"/>
</dbReference>
<dbReference type="Gene3D" id="3.30.360.80">
    <property type="match status" value="1"/>
</dbReference>
<dbReference type="HAMAP" id="MF_01821">
    <property type="entry name" value="Helicase_RapA"/>
    <property type="match status" value="1"/>
</dbReference>
<dbReference type="GO" id="GO:0006355">
    <property type="term" value="P:regulation of DNA-templated transcription"/>
    <property type="evidence" value="ECO:0007669"/>
    <property type="project" value="UniProtKB-UniRule"/>
</dbReference>
<evidence type="ECO:0000256" key="6">
    <source>
        <dbReference type="ARBA" id="ARBA00023125"/>
    </source>
</evidence>
<dbReference type="GO" id="GO:0005524">
    <property type="term" value="F:ATP binding"/>
    <property type="evidence" value="ECO:0007669"/>
    <property type="project" value="UniProtKB-UniRule"/>
</dbReference>
<sequence>MSSDSQFSVGQRWLSNTEIELGLGVVIGSDFRSVEVLYPATGEARKYTKQDAPLTRLIFEIGETVKSQDGWEMTITEKEESQDLFIYHGLREDTKAQARLPETMLDSHIRLNQPEKRLFSQQLDNPKWFDLRERALDHQYDYLRSNTIGLAGARISLIPHQLHIASEVGGRHAPRVLLADEVGLGKTIEAALIIHQQLKTGRAERVLILVPDSLMHQWLVEMLRRVNLPFAIYDESRCEAIEKSEGLQDDETSDASAVNPFENDQLVLCSIDFLSKSEKRQQQIQAAGWDLMVVDEAHHLAWSSEAPSAEYLCVEALANQTPGVLLLTATPDQLGHESHFARLRLLDPARFHSYDAFLDEESKYSQLADAVAPLLSDAKPNDKQRSKLAEFAPDVMEHAGDLSSPENRHALLHQLIDCHGTGRMLFRNRRANIEGFPMRKLSAYELTLPEVYSDAVSGGDLTYSLYPERMASVVNSWTKQDPRVEWLLDFMQSVKPEKILLICASARTAQELGEVIRTQTGIRHSVFHEGMSIVERDKAAHYFADEEDGAQILLCSEIGSEGRNFQFAHHLVLFDLPITPDLLEQRIGRLDRIGQTQTVQIHVPYLAKTAQHVLLDWYHEGLNAFEETCPTGSGVFDDVKPLLIGACLHPDDMSARDELVNMSVTLNSQLVAQLEAGRDRLLELNASGEGRVEQLLEDIITLDSEQDLSRFMGRVFDAIGVQQDEKGNDCFILMPTESMVSQLPGLDPEGMTVTYKRRVATTLENVQFLSWDHPLVHTAMDVVLTDVHGKSSMGFIAEPSLPKGAYWVEALFVLQAQAPKALQLGRFLPQTPVRVCLDAQGNPSELSFDVKRKIGRKISAQLLKALQQPLELAIEKARKLAHQQANQKQHDALNSMHSTLNEEIQRLRDLQKRNPAVRDSEIEFIETQMSALDKVIQDADVQLDAIRIVVNNP</sequence>
<keyword evidence="3 9" id="KW-0347">Helicase</keyword>
<feature type="domain" description="Helicase C-terminal" evidence="11">
    <location>
        <begin position="483"/>
        <end position="637"/>
    </location>
</feature>
<evidence type="ECO:0000259" key="10">
    <source>
        <dbReference type="PROSITE" id="PS51192"/>
    </source>
</evidence>
<evidence type="ECO:0000256" key="8">
    <source>
        <dbReference type="ARBA" id="ARBA00023163"/>
    </source>
</evidence>
<dbReference type="RefSeq" id="WP_061094167.1">
    <property type="nucleotide sequence ID" value="NZ_CP014323.1"/>
</dbReference>
<evidence type="ECO:0000256" key="2">
    <source>
        <dbReference type="ARBA" id="ARBA00022801"/>
    </source>
</evidence>
<dbReference type="Pfam" id="PF00176">
    <property type="entry name" value="SNF2-rel_dom"/>
    <property type="match status" value="1"/>
</dbReference>
<dbReference type="Proteomes" id="UP000063991">
    <property type="component" value="Chromosome"/>
</dbReference>
<keyword evidence="6 9" id="KW-0238">DNA-binding</keyword>
<dbReference type="PROSITE" id="PS51194">
    <property type="entry name" value="HELICASE_CTER"/>
    <property type="match status" value="1"/>
</dbReference>
<dbReference type="EC" id="3.6.4.-" evidence="9"/>
<dbReference type="CDD" id="cd18011">
    <property type="entry name" value="DEXDc_RapA"/>
    <property type="match status" value="1"/>
</dbReference>
<feature type="short sequence motif" description="DEAH box" evidence="9">
    <location>
        <begin position="295"/>
        <end position="298"/>
    </location>
</feature>
<keyword evidence="5 9" id="KW-0805">Transcription regulation</keyword>
<dbReference type="PANTHER" id="PTHR45766:SF6">
    <property type="entry name" value="SWI_SNF-RELATED MATRIX-ASSOCIATED ACTIN-DEPENDENT REGULATOR OF CHROMATIN SUBFAMILY A-LIKE PROTEIN 1"/>
    <property type="match status" value="1"/>
</dbReference>
<evidence type="ECO:0000259" key="11">
    <source>
        <dbReference type="PROSITE" id="PS51194"/>
    </source>
</evidence>
<evidence type="ECO:0000256" key="5">
    <source>
        <dbReference type="ARBA" id="ARBA00023015"/>
    </source>
</evidence>
<evidence type="ECO:0000256" key="7">
    <source>
        <dbReference type="ARBA" id="ARBA00023159"/>
    </source>
</evidence>
<feature type="domain" description="Helicase ATP-binding" evidence="10">
    <location>
        <begin position="167"/>
        <end position="349"/>
    </location>
</feature>
<dbReference type="AlphaFoldDB" id="A0A126PYC5"/>
<dbReference type="EMBL" id="CP014323">
    <property type="protein sequence ID" value="AMJ97179.1"/>
    <property type="molecule type" value="Genomic_DNA"/>
</dbReference>
<keyword evidence="7 9" id="KW-0010">Activator</keyword>
<keyword evidence="4 9" id="KW-0067">ATP-binding</keyword>
<dbReference type="PANTHER" id="PTHR45766">
    <property type="entry name" value="DNA ANNEALING HELICASE AND ENDONUCLEASE ZRANB3 FAMILY MEMBER"/>
    <property type="match status" value="1"/>
</dbReference>
<dbReference type="InterPro" id="IPR038718">
    <property type="entry name" value="SNF2-like_sf"/>
</dbReference>
<dbReference type="SMART" id="SM00487">
    <property type="entry name" value="DEXDc"/>
    <property type="match status" value="1"/>
</dbReference>
<dbReference type="Pfam" id="PF18337">
    <property type="entry name" value="Tudor_RapA"/>
    <property type="match status" value="1"/>
</dbReference>
<dbReference type="InterPro" id="IPR040766">
    <property type="entry name" value="Tudor_2_RapA"/>
</dbReference>
<dbReference type="InterPro" id="IPR027417">
    <property type="entry name" value="P-loop_NTPase"/>
</dbReference>
<name>A0A126PYC5_ALTMA</name>
<keyword evidence="8 9" id="KW-0804">Transcription</keyword>
<dbReference type="GO" id="GO:0003677">
    <property type="term" value="F:DNA binding"/>
    <property type="evidence" value="ECO:0007669"/>
    <property type="project" value="UniProtKB-KW"/>
</dbReference>
<dbReference type="InterPro" id="IPR022737">
    <property type="entry name" value="RapA_C"/>
</dbReference>
<dbReference type="CDD" id="cd18793">
    <property type="entry name" value="SF2_C_SNF"/>
    <property type="match status" value="1"/>
</dbReference>
<protein>
    <recommendedName>
        <fullName evidence="9">RNA polymerase-associated protein RapA</fullName>
        <ecNumber evidence="9">3.6.4.-</ecNumber>
    </recommendedName>
    <alternativeName>
        <fullName evidence="9">ATP-dependent helicase HepA</fullName>
    </alternativeName>
</protein>
<comment type="similarity">
    <text evidence="9">Belongs to the SNF2/RAD54 helicase family. RapA subfamily.</text>
</comment>
<evidence type="ECO:0000313" key="12">
    <source>
        <dbReference type="EMBL" id="AMJ97179.1"/>
    </source>
</evidence>
<dbReference type="SUPFAM" id="SSF52540">
    <property type="entry name" value="P-loop containing nucleoside triphosphate hydrolases"/>
    <property type="match status" value="2"/>
</dbReference>
<dbReference type="Pfam" id="PF18339">
    <property type="entry name" value="Tudor_1_RapA"/>
    <property type="match status" value="1"/>
</dbReference>
<evidence type="ECO:0000256" key="3">
    <source>
        <dbReference type="ARBA" id="ARBA00022806"/>
    </source>
</evidence>
<dbReference type="Pfam" id="PF12137">
    <property type="entry name" value="RapA_C"/>
    <property type="match status" value="1"/>
</dbReference>
<dbReference type="GO" id="GO:0004386">
    <property type="term" value="F:helicase activity"/>
    <property type="evidence" value="ECO:0007669"/>
    <property type="project" value="UniProtKB-UniRule"/>
</dbReference>
<keyword evidence="1 9" id="KW-0547">Nucleotide-binding</keyword>
<dbReference type="InterPro" id="IPR057342">
    <property type="entry name" value="DEXDc_RapA"/>
</dbReference>
<keyword evidence="2 9" id="KW-0378">Hydrolase</keyword>
<comment type="subunit">
    <text evidence="9">Interacts with the RNAP. Has a higher affinity for the core RNAP than for the holoenzyme. Its ATPase activity is stimulated by binding to RNAP.</text>
</comment>
<dbReference type="InterPro" id="IPR023949">
    <property type="entry name" value="Helicase_RapA"/>
</dbReference>
<dbReference type="Gene3D" id="3.40.50.10810">
    <property type="entry name" value="Tandem AAA-ATPase domain"/>
    <property type="match status" value="1"/>
</dbReference>
<dbReference type="PROSITE" id="PS51192">
    <property type="entry name" value="HELICASE_ATP_BIND_1"/>
    <property type="match status" value="1"/>
</dbReference>
<dbReference type="InterPro" id="IPR001650">
    <property type="entry name" value="Helicase_C-like"/>
</dbReference>
<dbReference type="OrthoDB" id="9814088at2"/>
<dbReference type="SMART" id="SM00490">
    <property type="entry name" value="HELICc"/>
    <property type="match status" value="1"/>
</dbReference>
<feature type="binding site" evidence="9">
    <location>
        <begin position="180"/>
        <end position="187"/>
    </location>
    <ligand>
        <name>ATP</name>
        <dbReference type="ChEBI" id="CHEBI:30616"/>
    </ligand>
</feature>
<evidence type="ECO:0000256" key="9">
    <source>
        <dbReference type="HAMAP-Rule" id="MF_01821"/>
    </source>
</evidence>
<dbReference type="Gene3D" id="6.10.140.2230">
    <property type="match status" value="1"/>
</dbReference>
<gene>
    <name evidence="9" type="primary">rapA</name>
    <name evidence="12" type="ORF">AVL55_02770</name>
</gene>
<organism evidence="12 13">
    <name type="scientific">Alteromonas macleodii</name>
    <name type="common">Pseudoalteromonas macleodii</name>
    <dbReference type="NCBI Taxonomy" id="28108"/>
    <lineage>
        <taxon>Bacteria</taxon>
        <taxon>Pseudomonadati</taxon>
        <taxon>Pseudomonadota</taxon>
        <taxon>Gammaproteobacteria</taxon>
        <taxon>Alteromonadales</taxon>
        <taxon>Alteromonadaceae</taxon>
        <taxon>Alteromonas/Salinimonas group</taxon>
        <taxon>Alteromonas</taxon>
    </lineage>
</organism>
<dbReference type="InterPro" id="IPR014001">
    <property type="entry name" value="Helicase_ATP-bd"/>
</dbReference>
<proteinExistence type="inferred from homology"/>
<dbReference type="Gene3D" id="6.10.140.1500">
    <property type="match status" value="1"/>
</dbReference>
<dbReference type="Gene3D" id="2.30.30.140">
    <property type="match status" value="1"/>
</dbReference>
<evidence type="ECO:0000313" key="13">
    <source>
        <dbReference type="Proteomes" id="UP000063991"/>
    </source>
</evidence>
<comment type="function">
    <text evidence="9">Transcription regulator that activates transcription by stimulating RNA polymerase (RNAP) recycling in case of stress conditions such as supercoiled DNA or high salt concentrations. Probably acts by releasing the RNAP, when it is trapped or immobilized on tightly supercoiled DNA. Does not activate transcription on linear DNA. Probably not involved in DNA repair.</text>
</comment>